<dbReference type="Proteomes" id="UP000664578">
    <property type="component" value="Unassembled WGS sequence"/>
</dbReference>
<organism evidence="2 3">
    <name type="scientific">Priestia flexa</name>
    <dbReference type="NCBI Taxonomy" id="86664"/>
    <lineage>
        <taxon>Bacteria</taxon>
        <taxon>Bacillati</taxon>
        <taxon>Bacillota</taxon>
        <taxon>Bacilli</taxon>
        <taxon>Bacillales</taxon>
        <taxon>Bacillaceae</taxon>
        <taxon>Priestia</taxon>
    </lineage>
</organism>
<feature type="transmembrane region" description="Helical" evidence="1">
    <location>
        <begin position="171"/>
        <end position="189"/>
    </location>
</feature>
<feature type="transmembrane region" description="Helical" evidence="1">
    <location>
        <begin position="6"/>
        <end position="25"/>
    </location>
</feature>
<dbReference type="AlphaFoldDB" id="A0A8I1SMC1"/>
<protein>
    <submittedName>
        <fullName evidence="2">Uncharacterized protein</fullName>
    </submittedName>
</protein>
<feature type="transmembrane region" description="Helical" evidence="1">
    <location>
        <begin position="69"/>
        <end position="89"/>
    </location>
</feature>
<proteinExistence type="predicted"/>
<gene>
    <name evidence="2" type="ORF">JF537_14095</name>
</gene>
<feature type="transmembrane region" description="Helical" evidence="1">
    <location>
        <begin position="101"/>
        <end position="119"/>
    </location>
</feature>
<feature type="transmembrane region" description="Helical" evidence="1">
    <location>
        <begin position="146"/>
        <end position="164"/>
    </location>
</feature>
<name>A0A8I1SMC1_9BACI</name>
<dbReference type="EMBL" id="JAEMWV010000007">
    <property type="protein sequence ID" value="MBN8252707.1"/>
    <property type="molecule type" value="Genomic_DNA"/>
</dbReference>
<evidence type="ECO:0000313" key="3">
    <source>
        <dbReference type="Proteomes" id="UP000664578"/>
    </source>
</evidence>
<feature type="transmembrane region" description="Helical" evidence="1">
    <location>
        <begin position="32"/>
        <end position="57"/>
    </location>
</feature>
<evidence type="ECO:0000313" key="2">
    <source>
        <dbReference type="EMBL" id="MBN8252707.1"/>
    </source>
</evidence>
<reference evidence="2" key="1">
    <citation type="submission" date="2020-12" db="EMBL/GenBank/DDBJ databases">
        <title>PHA producing bacteria isolated from mangrove.</title>
        <authorList>
            <person name="Zheng W."/>
            <person name="Yu S."/>
            <person name="Huang Y."/>
        </authorList>
    </citation>
    <scope>NUCLEOTIDE SEQUENCE</scope>
    <source>
        <strain evidence="2">GN22-4</strain>
    </source>
</reference>
<keyword evidence="1" id="KW-1133">Transmembrane helix</keyword>
<sequence>MIDTILYLLFTIFYVALFLFSIKLIKKKALSFYMLSFPLVIIGLIYDNLIIFIGSFIGEGNTLFALSLLRFWLHALFTPTLILFGYGVAKHANISWANKPIVKVLFLISTAILISYEVVKTISHDVAAISEYGIIRYGIVETSGPPIMVIVVALILLFIGISIFKHMNWSIMMIGVAVMIVGSAIPFSLPSTAVINLFEVIFMLSLALTHRHLVKVYQYRYVSQTG</sequence>
<evidence type="ECO:0000256" key="1">
    <source>
        <dbReference type="SAM" id="Phobius"/>
    </source>
</evidence>
<accession>A0A8I1SMC1</accession>
<keyword evidence="1" id="KW-0472">Membrane</keyword>
<comment type="caution">
    <text evidence="2">The sequence shown here is derived from an EMBL/GenBank/DDBJ whole genome shotgun (WGS) entry which is preliminary data.</text>
</comment>
<dbReference type="RefSeq" id="WP_206782809.1">
    <property type="nucleotide sequence ID" value="NZ_JAEMWV010000007.1"/>
</dbReference>
<keyword evidence="1" id="KW-0812">Transmembrane</keyword>
<feature type="transmembrane region" description="Helical" evidence="1">
    <location>
        <begin position="195"/>
        <end position="214"/>
    </location>
</feature>